<dbReference type="NCBIfam" id="TIGR03696">
    <property type="entry name" value="Rhs_assc_core"/>
    <property type="match status" value="1"/>
</dbReference>
<dbReference type="EMBL" id="BGZN01000022">
    <property type="protein sequence ID" value="GBR73871.1"/>
    <property type="molecule type" value="Genomic_DNA"/>
</dbReference>
<protein>
    <submittedName>
        <fullName evidence="1">Protein Rhs family</fullName>
    </submittedName>
</protein>
<dbReference type="Proteomes" id="UP000269352">
    <property type="component" value="Unassembled WGS sequence"/>
</dbReference>
<accession>A0A388TBR0</accession>
<sequence>DGERSRTVRATGRNTEQLRYYHTDALGSVTAITDGDGKIIEANIYGPFGETEFSYKATLHKVNPEKRAELLVDPFLYSSDNRYTYTGQEQDEFGGLIYYNARWYDAEVGRFISEDPAAANPNDPLSINRYIYCRNNPLIYTDPTGEIFGIDDFVFILICAVVAGVGNTIDAMTNPKNQWHGGNYNDAFWHGFGQGATAGSAIIGAVNFCQGVAAALSKITAIESNGFLDWAKQASDIVGAEKVSGTYLGKTYEDGIAKCSEDAVKYSSALISGKGGKGGTSQFFTKLAGSVNPFTNDYFRNFYNITVGNAYDMYTGQTRDIYKLYLVSATQIWGGKYIDVSIAKTELVDMNLFSKGAFNYLTGNLINGSSINRHDAVNSGLEQANPLIISTSLFGNIHYSHYVKAVEDLSRL</sequence>
<proteinExistence type="predicted"/>
<dbReference type="InterPro" id="IPR050708">
    <property type="entry name" value="T6SS_VgrG/RHS"/>
</dbReference>
<keyword evidence="2" id="KW-1185">Reference proteome</keyword>
<evidence type="ECO:0000313" key="2">
    <source>
        <dbReference type="Proteomes" id="UP000269352"/>
    </source>
</evidence>
<dbReference type="PANTHER" id="PTHR32305">
    <property type="match status" value="1"/>
</dbReference>
<dbReference type="AlphaFoldDB" id="A0A388TBR0"/>
<organism evidence="1 2">
    <name type="scientific">Termititenax aidoneus</name>
    <dbReference type="NCBI Taxonomy" id="2218524"/>
    <lineage>
        <taxon>Bacteria</taxon>
        <taxon>Bacillati</taxon>
        <taxon>Candidatus Margulisiibacteriota</taxon>
        <taxon>Candidatus Termititenacia</taxon>
        <taxon>Candidatus Termititenacales</taxon>
        <taxon>Candidatus Termititenacaceae</taxon>
        <taxon>Candidatus Termititenax</taxon>
    </lineage>
</organism>
<dbReference type="PANTHER" id="PTHR32305:SF15">
    <property type="entry name" value="PROTEIN RHSA-RELATED"/>
    <property type="match status" value="1"/>
</dbReference>
<feature type="non-terminal residue" evidence="1">
    <location>
        <position position="1"/>
    </location>
</feature>
<dbReference type="Gene3D" id="2.180.10.10">
    <property type="entry name" value="RHS repeat-associated core"/>
    <property type="match status" value="1"/>
</dbReference>
<name>A0A388TBR0_TERA1</name>
<evidence type="ECO:0000313" key="1">
    <source>
        <dbReference type="EMBL" id="GBR73871.1"/>
    </source>
</evidence>
<reference evidence="1 2" key="1">
    <citation type="journal article" date="2019" name="ISME J.">
        <title>Genome analyses of uncultured TG2/ZB3 bacteria in 'Margulisbacteria' specifically attached to ectosymbiotic spirochetes of protists in the termite gut.</title>
        <authorList>
            <person name="Utami Y.D."/>
            <person name="Kuwahara H."/>
            <person name="Igai K."/>
            <person name="Murakami T."/>
            <person name="Sugaya K."/>
            <person name="Morikawa T."/>
            <person name="Nagura Y."/>
            <person name="Yuki M."/>
            <person name="Deevong P."/>
            <person name="Inoue T."/>
            <person name="Kihara K."/>
            <person name="Lo N."/>
            <person name="Yamada A."/>
            <person name="Ohkuma M."/>
            <person name="Hongoh Y."/>
        </authorList>
    </citation>
    <scope>NUCLEOTIDE SEQUENCE [LARGE SCALE GENOMIC DNA]</scope>
    <source>
        <strain evidence="1">NkOx7-01</strain>
    </source>
</reference>
<gene>
    <name evidence="1" type="ORF">NO1_1144</name>
</gene>
<dbReference type="InterPro" id="IPR022385">
    <property type="entry name" value="Rhs_assc_core"/>
</dbReference>
<comment type="caution">
    <text evidence="1">The sequence shown here is derived from an EMBL/GenBank/DDBJ whole genome shotgun (WGS) entry which is preliminary data.</text>
</comment>